<feature type="transmembrane region" description="Helical" evidence="11">
    <location>
        <begin position="497"/>
        <end position="515"/>
    </location>
</feature>
<evidence type="ECO:0000313" key="13">
    <source>
        <dbReference type="EMBL" id="GAQ45903.1"/>
    </source>
</evidence>
<dbReference type="Gene3D" id="3.40.50.720">
    <property type="entry name" value="NAD(P)-binding Rossmann-like Domain"/>
    <property type="match status" value="1"/>
</dbReference>
<accession>A0A117E2N8</accession>
<dbReference type="SUPFAM" id="SSF51735">
    <property type="entry name" value="NAD(P)-binding Rossmann-fold domains"/>
    <property type="match status" value="1"/>
</dbReference>
<sequence length="1123" mass="124394">MSSEYNVLVTGSAGHLGTALMLCLPSMGYKPLGIDILSSPTTTVVGSVCDRTFIASIFRENPIKHVLHTATLHKPHICSHTKEEFISTNIAGTLTLLEESSKFKDRIESFIFFSTTSAFGTALNPKPGFPAAWIDESVVPQPKNIYGVTKVAAEDMCALVQKESGMPVLVLRTSRFFPEEDDDEDRRTAMTDENLKVLELAYRRCDIEDIVSASICSMRKAKDIRWGKYIISAPPPFNNNEITLDALNRNPAEVIAQAFPEVDAIFRKKGWKHLARIDRVYDSSKAVRELGWHPKYTFGKTLERLARGEQWRSDLTARVVFTVFAKIFCISVSHQYCWDIVNQLTSVDEDRINKPKRPIPAGRLTVIGAKWRWFISWTISPAICYTLLGGEALVIFLLSETLIYICYVWPRLDHWASRNTFPALWTFLSFRLLNSIIGETYPQLSAQPKVDVILSLWVLGTIHIQEFHDVDGDRKIKRKTLPVLCSSASSMKMLRSITAGLIAASGFIVVLWGWIQCLGPLDMMSVGLVLTGMFHLLGALAVGVRCVFATSVDVSVLWLLLVAYALDALSLSNAVMAPRPALVVHVWATSLIADLGLPDRAVDVPPARRGTDTHKIPKTTTLQQLKANSKKKCDESRPRCSDCRRLNLPCHWNNPREKSSSPALASPQPSPTSSSSEFTHEPILSSDSDPVSEVDPISPSENLLSSVSDDLLSPFSPLWIDVEMILGPIQSPDGAFNPNLHNDDDRSLFNHYVHIVSRALSRSTTTESTTNPFLATLLPMAAASETLTSVILGLSGCHWRRIYPQIWDRALARQGKAQVSNLLRRPNQNSQSFLEACATILLLCLTELFEGTSRVWKWHLKAAGNLLSTAAAATDLHRLASTPEGTFCLQLFHYLDAMSTISRCKPPLLRAGERLTDLTSSTSSSSLPVPLGDNSISGIPPPLLEYLGRVNLLAAHRSRRVDDLSEIGFRAAAAHVRAQLDTWRVEHDATSTVVTNSDADRATTAFEWAIRLRLHQIVDGYDPHHADVENALSHILTAALAIPYGSPVEGSLLFPLVIAGASCRDSMERRMVVKERLIVMENTLGFGHISHARRLLETVWADEGGDGNWARIRYSSFPGVVFV</sequence>
<feature type="domain" description="NAD-dependent epimerase/dehydratase" evidence="12">
    <location>
        <begin position="7"/>
        <end position="185"/>
    </location>
</feature>
<evidence type="ECO:0000259" key="12">
    <source>
        <dbReference type="Pfam" id="PF01370"/>
    </source>
</evidence>
<dbReference type="VEuPathDB" id="FungiDB:ATCC64974_83980"/>
<dbReference type="VEuPathDB" id="FungiDB:M747DRAFT_296373"/>
<evidence type="ECO:0000256" key="4">
    <source>
        <dbReference type="ARBA" id="ARBA00022989"/>
    </source>
</evidence>
<dbReference type="InterPro" id="IPR036291">
    <property type="entry name" value="NAD(P)-bd_dom_sf"/>
</dbReference>
<keyword evidence="6" id="KW-0238">DNA-binding</keyword>
<dbReference type="VEuPathDB" id="FungiDB:ASPNIDRAFT2_45699"/>
<feature type="transmembrane region" description="Helical" evidence="11">
    <location>
        <begin position="385"/>
        <end position="409"/>
    </location>
</feature>
<evidence type="ECO:0000256" key="1">
    <source>
        <dbReference type="ARBA" id="ARBA00004123"/>
    </source>
</evidence>
<dbReference type="GO" id="GO:0008270">
    <property type="term" value="F:zinc ion binding"/>
    <property type="evidence" value="ECO:0007669"/>
    <property type="project" value="InterPro"/>
</dbReference>
<dbReference type="InterPro" id="IPR000537">
    <property type="entry name" value="UbiA_prenyltransferase"/>
</dbReference>
<evidence type="ECO:0000256" key="7">
    <source>
        <dbReference type="ARBA" id="ARBA00023136"/>
    </source>
</evidence>
<keyword evidence="8" id="KW-0804">Transcription</keyword>
<dbReference type="VEuPathDB" id="FungiDB:An03g02160"/>
<dbReference type="OMA" id="TAMTDEN"/>
<feature type="compositionally biased region" description="Low complexity" evidence="10">
    <location>
        <begin position="660"/>
        <end position="676"/>
    </location>
</feature>
<evidence type="ECO:0000256" key="6">
    <source>
        <dbReference type="ARBA" id="ARBA00023125"/>
    </source>
</evidence>
<dbReference type="VEuPathDB" id="FungiDB:M747DRAFT_352959"/>
<comment type="subcellular location">
    <subcellularLocation>
        <location evidence="2">Membrane</location>
        <topology evidence="2">Multi-pass membrane protein</topology>
    </subcellularLocation>
    <subcellularLocation>
        <location evidence="1">Nucleus</location>
    </subcellularLocation>
</comment>
<dbReference type="GO" id="GO:0005634">
    <property type="term" value="C:nucleus"/>
    <property type="evidence" value="ECO:0007669"/>
    <property type="project" value="UniProtKB-SubCell"/>
</dbReference>
<dbReference type="EMBL" id="BCMY01000018">
    <property type="protein sequence ID" value="GAQ45903.1"/>
    <property type="molecule type" value="Genomic_DNA"/>
</dbReference>
<evidence type="ECO:0000256" key="8">
    <source>
        <dbReference type="ARBA" id="ARBA00023163"/>
    </source>
</evidence>
<dbReference type="GO" id="GO:0000981">
    <property type="term" value="F:DNA-binding transcription factor activity, RNA polymerase II-specific"/>
    <property type="evidence" value="ECO:0007669"/>
    <property type="project" value="InterPro"/>
</dbReference>
<dbReference type="GO" id="GO:0009893">
    <property type="term" value="P:positive regulation of metabolic process"/>
    <property type="evidence" value="ECO:0007669"/>
    <property type="project" value="UniProtKB-ARBA"/>
</dbReference>
<dbReference type="PANTHER" id="PTHR37534:SF46">
    <property type="entry name" value="ZN(II)2CYS6 TRANSCRIPTION FACTOR (EUROFUNG)"/>
    <property type="match status" value="1"/>
</dbReference>
<evidence type="ECO:0000256" key="11">
    <source>
        <dbReference type="SAM" id="Phobius"/>
    </source>
</evidence>
<feature type="transmembrane region" description="Helical" evidence="11">
    <location>
        <begin position="555"/>
        <end position="576"/>
    </location>
</feature>
<dbReference type="GO" id="GO:0003677">
    <property type="term" value="F:DNA binding"/>
    <property type="evidence" value="ECO:0007669"/>
    <property type="project" value="UniProtKB-KW"/>
</dbReference>
<keyword evidence="4 11" id="KW-1133">Transmembrane helix</keyword>
<dbReference type="Proteomes" id="UP000068243">
    <property type="component" value="Unassembled WGS sequence"/>
</dbReference>
<dbReference type="InterPro" id="IPR001138">
    <property type="entry name" value="Zn2Cys6_DnaBD"/>
</dbReference>
<evidence type="ECO:0000256" key="5">
    <source>
        <dbReference type="ARBA" id="ARBA00023015"/>
    </source>
</evidence>
<dbReference type="CDD" id="cd00067">
    <property type="entry name" value="GAL4"/>
    <property type="match status" value="1"/>
</dbReference>
<feature type="compositionally biased region" description="Basic and acidic residues" evidence="10">
    <location>
        <begin position="631"/>
        <end position="645"/>
    </location>
</feature>
<dbReference type="PaxDb" id="5061-CADANGAP00003159"/>
<dbReference type="Gene3D" id="4.10.240.10">
    <property type="entry name" value="Zn(2)-C6 fungal-type DNA-binding domain"/>
    <property type="match status" value="1"/>
</dbReference>
<dbReference type="SUPFAM" id="SSF57701">
    <property type="entry name" value="Zn2/Cys6 DNA-binding domain"/>
    <property type="match status" value="1"/>
</dbReference>
<evidence type="ECO:0000256" key="2">
    <source>
        <dbReference type="ARBA" id="ARBA00004141"/>
    </source>
</evidence>
<dbReference type="InterPro" id="IPR021858">
    <property type="entry name" value="Fun_TF"/>
</dbReference>
<evidence type="ECO:0000256" key="3">
    <source>
        <dbReference type="ARBA" id="ARBA00022692"/>
    </source>
</evidence>
<dbReference type="GO" id="GO:0016020">
    <property type="term" value="C:membrane"/>
    <property type="evidence" value="ECO:0007669"/>
    <property type="project" value="UniProtKB-SubCell"/>
</dbReference>
<proteinExistence type="predicted"/>
<keyword evidence="7 11" id="KW-0472">Membrane</keyword>
<dbReference type="InterPro" id="IPR001509">
    <property type="entry name" value="Epimerase_deHydtase"/>
</dbReference>
<gene>
    <name evidence="13" type="ORF">ABL_08564</name>
</gene>
<dbReference type="OrthoDB" id="434972at2759"/>
<feature type="compositionally biased region" description="Polar residues" evidence="10">
    <location>
        <begin position="618"/>
        <end position="627"/>
    </location>
</feature>
<dbReference type="GO" id="GO:0016765">
    <property type="term" value="F:transferase activity, transferring alkyl or aryl (other than methyl) groups"/>
    <property type="evidence" value="ECO:0007669"/>
    <property type="project" value="InterPro"/>
</dbReference>
<dbReference type="InterPro" id="IPR044878">
    <property type="entry name" value="UbiA_sf"/>
</dbReference>
<dbReference type="PANTHER" id="PTHR37534">
    <property type="entry name" value="TRANSCRIPTIONAL ACTIVATOR PROTEIN UGA3"/>
    <property type="match status" value="1"/>
</dbReference>
<keyword evidence="3 11" id="KW-0812">Transmembrane</keyword>
<dbReference type="VEuPathDB" id="FungiDB:ATCC64974_83990"/>
<evidence type="ECO:0000256" key="10">
    <source>
        <dbReference type="SAM" id="MobiDB-lite"/>
    </source>
</evidence>
<organism evidence="13 14">
    <name type="scientific">Aspergillus niger</name>
    <dbReference type="NCBI Taxonomy" id="5061"/>
    <lineage>
        <taxon>Eukaryota</taxon>
        <taxon>Fungi</taxon>
        <taxon>Dikarya</taxon>
        <taxon>Ascomycota</taxon>
        <taxon>Pezizomycotina</taxon>
        <taxon>Eurotiomycetes</taxon>
        <taxon>Eurotiomycetidae</taxon>
        <taxon>Eurotiales</taxon>
        <taxon>Aspergillaceae</taxon>
        <taxon>Aspergillus</taxon>
        <taxon>Aspergillus subgen. Circumdati</taxon>
    </lineage>
</organism>
<dbReference type="Pfam" id="PF01370">
    <property type="entry name" value="Epimerase"/>
    <property type="match status" value="1"/>
</dbReference>
<feature type="compositionally biased region" description="Low complexity" evidence="10">
    <location>
        <begin position="685"/>
        <end position="699"/>
    </location>
</feature>
<evidence type="ECO:0000256" key="9">
    <source>
        <dbReference type="ARBA" id="ARBA00023242"/>
    </source>
</evidence>
<dbReference type="AlphaFoldDB" id="A0A117E2N8"/>
<comment type="caution">
    <text evidence="13">The sequence shown here is derived from an EMBL/GenBank/DDBJ whole genome shotgun (WGS) entry which is preliminary data.</text>
</comment>
<feature type="transmembrane region" description="Helical" evidence="11">
    <location>
        <begin position="527"/>
        <end position="548"/>
    </location>
</feature>
<dbReference type="CDD" id="cd13965">
    <property type="entry name" value="PT_UbiA_3"/>
    <property type="match status" value="1"/>
</dbReference>
<evidence type="ECO:0000313" key="14">
    <source>
        <dbReference type="Proteomes" id="UP000068243"/>
    </source>
</evidence>
<dbReference type="CDD" id="cd08946">
    <property type="entry name" value="SDR_e"/>
    <property type="match status" value="1"/>
</dbReference>
<dbReference type="InterPro" id="IPR036864">
    <property type="entry name" value="Zn2-C6_fun-type_DNA-bd_sf"/>
</dbReference>
<keyword evidence="9" id="KW-0539">Nucleus</keyword>
<dbReference type="Pfam" id="PF11951">
    <property type="entry name" value="Fungal_trans_2"/>
    <property type="match status" value="1"/>
</dbReference>
<protein>
    <recommendedName>
        <fullName evidence="12">NAD-dependent epimerase/dehydratase domain-containing protein</fullName>
    </recommendedName>
</protein>
<dbReference type="Pfam" id="PF01040">
    <property type="entry name" value="UbiA"/>
    <property type="match status" value="1"/>
</dbReference>
<name>A0A117E2N8_ASPNG</name>
<keyword evidence="5" id="KW-0805">Transcription regulation</keyword>
<reference evidence="14" key="1">
    <citation type="journal article" date="2016" name="Genome Announc.">
        <title>Draft genome sequence of Aspergillus niger strain An76.</title>
        <authorList>
            <person name="Gong W."/>
            <person name="Cheng Z."/>
            <person name="Zhang H."/>
            <person name="Liu L."/>
            <person name="Gao P."/>
            <person name="Wang L."/>
        </authorList>
    </citation>
    <scope>NUCLEOTIDE SEQUENCE [LARGE SCALE GENOMIC DNA]</scope>
    <source>
        <strain evidence="14">An76</strain>
    </source>
</reference>
<feature type="region of interest" description="Disordered" evidence="10">
    <location>
        <begin position="604"/>
        <end position="699"/>
    </location>
</feature>
<dbReference type="Gene3D" id="1.10.357.140">
    <property type="entry name" value="UbiA prenyltransferase"/>
    <property type="match status" value="1"/>
</dbReference>
<dbReference type="VEuPathDB" id="FungiDB:An03g02140"/>